<dbReference type="InterPro" id="IPR003741">
    <property type="entry name" value="LUD_dom"/>
</dbReference>
<organism evidence="2">
    <name type="scientific">Candidatus Kentrum sp. FW</name>
    <dbReference type="NCBI Taxonomy" id="2126338"/>
    <lineage>
        <taxon>Bacteria</taxon>
        <taxon>Pseudomonadati</taxon>
        <taxon>Pseudomonadota</taxon>
        <taxon>Gammaproteobacteria</taxon>
        <taxon>Candidatus Kentrum</taxon>
    </lineage>
</organism>
<dbReference type="AlphaFoldDB" id="A0A450T2R7"/>
<name>A0A450T2R7_9GAMM</name>
<dbReference type="Gene3D" id="3.40.50.10420">
    <property type="entry name" value="NagB/RpiA/CoA transferase-like"/>
    <property type="match status" value="1"/>
</dbReference>
<protein>
    <submittedName>
        <fullName evidence="2">L-lactate dehydrogenase complex protein LldG</fullName>
    </submittedName>
</protein>
<dbReference type="Pfam" id="PF02589">
    <property type="entry name" value="LUD_dom"/>
    <property type="match status" value="1"/>
</dbReference>
<evidence type="ECO:0000313" key="2">
    <source>
        <dbReference type="EMBL" id="VFJ60793.1"/>
    </source>
</evidence>
<proteinExistence type="predicted"/>
<accession>A0A450T2R7</accession>
<reference evidence="2" key="1">
    <citation type="submission" date="2019-02" db="EMBL/GenBank/DDBJ databases">
        <authorList>
            <person name="Gruber-Vodicka R. H."/>
            <person name="Seah K. B. B."/>
        </authorList>
    </citation>
    <scope>NUCLEOTIDE SEQUENCE</scope>
    <source>
        <strain evidence="2">BECK_BZ15</strain>
    </source>
</reference>
<sequence length="227" mass="25380">MTNARSAILSRVRTSLEREGETLSRSVQETLEKRLSAPPATVRPAIPEEDMTRRFVMKLEAVAGRVVHVPKIEEVPQAILGHLDRHRLPHQLVATRDPILADIPWPKSESEQITLHYRTATRTDQVSLTCAFSAIAETGTMVLVSGQQTPTTLNFLPEDHIVVLPEDRIVPHMEDVWEKIRATFTSPPRTINLITGPSRTGDIEQTMQLGAHGPRRLTVILVTHHPS</sequence>
<dbReference type="InterPro" id="IPR024185">
    <property type="entry name" value="FTHF_cligase-like_sf"/>
</dbReference>
<gene>
    <name evidence="2" type="ORF">BECKFW1821A_GA0114235_11077</name>
</gene>
<dbReference type="PANTHER" id="PTHR43682">
    <property type="entry name" value="LACTATE UTILIZATION PROTEIN C"/>
    <property type="match status" value="1"/>
</dbReference>
<dbReference type="InterPro" id="IPR037171">
    <property type="entry name" value="NagB/RpiA_transferase-like"/>
</dbReference>
<evidence type="ECO:0000259" key="1">
    <source>
        <dbReference type="Pfam" id="PF02589"/>
    </source>
</evidence>
<feature type="domain" description="LUD" evidence="1">
    <location>
        <begin position="54"/>
        <end position="222"/>
    </location>
</feature>
<dbReference type="SUPFAM" id="SSF100950">
    <property type="entry name" value="NagB/RpiA/CoA transferase-like"/>
    <property type="match status" value="1"/>
</dbReference>
<dbReference type="EMBL" id="CAADEW010000107">
    <property type="protein sequence ID" value="VFJ60793.1"/>
    <property type="molecule type" value="Genomic_DNA"/>
</dbReference>
<dbReference type="PANTHER" id="PTHR43682:SF1">
    <property type="entry name" value="LACTATE UTILIZATION PROTEIN C"/>
    <property type="match status" value="1"/>
</dbReference>